<feature type="domain" description="Radical SAM core" evidence="8">
    <location>
        <begin position="150"/>
        <end position="371"/>
    </location>
</feature>
<dbReference type="CDD" id="cd01335">
    <property type="entry name" value="Radical_SAM"/>
    <property type="match status" value="1"/>
</dbReference>
<evidence type="ECO:0000256" key="4">
    <source>
        <dbReference type="ARBA" id="ARBA00022691"/>
    </source>
</evidence>
<gene>
    <name evidence="9" type="ORF">BU251_07395</name>
</gene>
<dbReference type="GO" id="GO:0003824">
    <property type="term" value="F:catalytic activity"/>
    <property type="evidence" value="ECO:0007669"/>
    <property type="project" value="InterPro"/>
</dbReference>
<evidence type="ECO:0000256" key="6">
    <source>
        <dbReference type="ARBA" id="ARBA00023004"/>
    </source>
</evidence>
<dbReference type="AlphaFoldDB" id="A0A410P5X8"/>
<keyword evidence="3" id="KW-0808">Transferase</keyword>
<dbReference type="PROSITE" id="PS51918">
    <property type="entry name" value="RADICAL_SAM"/>
    <property type="match status" value="1"/>
</dbReference>
<dbReference type="SMART" id="SM00729">
    <property type="entry name" value="Elp3"/>
    <property type="match status" value="1"/>
</dbReference>
<dbReference type="Gene3D" id="3.80.30.20">
    <property type="entry name" value="tm_1862 like domain"/>
    <property type="match status" value="1"/>
</dbReference>
<dbReference type="InterPro" id="IPR007197">
    <property type="entry name" value="rSAM"/>
</dbReference>
<dbReference type="PANTHER" id="PTHR43409:SF7">
    <property type="entry name" value="BLL1977 PROTEIN"/>
    <property type="match status" value="1"/>
</dbReference>
<dbReference type="InterPro" id="IPR006158">
    <property type="entry name" value="Cobalamin-bd"/>
</dbReference>
<dbReference type="Proteomes" id="UP000287243">
    <property type="component" value="Chromosome"/>
</dbReference>
<dbReference type="GO" id="GO:0031419">
    <property type="term" value="F:cobalamin binding"/>
    <property type="evidence" value="ECO:0007669"/>
    <property type="project" value="InterPro"/>
</dbReference>
<evidence type="ECO:0000256" key="3">
    <source>
        <dbReference type="ARBA" id="ARBA00022679"/>
    </source>
</evidence>
<keyword evidence="6" id="KW-0408">Iron</keyword>
<dbReference type="KEGG" id="vai:BU251_07395"/>
<name>A0A410P5X8_VELA1</name>
<dbReference type="SFLD" id="SFLDG01082">
    <property type="entry name" value="B12-binding_domain_containing"/>
    <property type="match status" value="1"/>
</dbReference>
<evidence type="ECO:0000256" key="2">
    <source>
        <dbReference type="ARBA" id="ARBA00022603"/>
    </source>
</evidence>
<dbReference type="SFLD" id="SFLDG01123">
    <property type="entry name" value="methyltransferase_(Class_B)"/>
    <property type="match status" value="1"/>
</dbReference>
<dbReference type="InterPro" id="IPR058240">
    <property type="entry name" value="rSAM_sf"/>
</dbReference>
<dbReference type="EMBL" id="CP019384">
    <property type="protein sequence ID" value="QAT17553.1"/>
    <property type="molecule type" value="Genomic_DNA"/>
</dbReference>
<dbReference type="RefSeq" id="WP_128700406.1">
    <property type="nucleotide sequence ID" value="NZ_CP019384.1"/>
</dbReference>
<dbReference type="InterPro" id="IPR023404">
    <property type="entry name" value="rSAM_horseshoe"/>
</dbReference>
<dbReference type="InterPro" id="IPR006638">
    <property type="entry name" value="Elp3/MiaA/NifB-like_rSAM"/>
</dbReference>
<reference evidence="9 10" key="1">
    <citation type="submission" date="2017-01" db="EMBL/GenBank/DDBJ databases">
        <title>First insights into the biology of 'candidatus Vampirococcus archaeovorus'.</title>
        <authorList>
            <person name="Kizina J."/>
            <person name="Jordan S."/>
            <person name="Stueber K."/>
            <person name="Reinhardt R."/>
            <person name="Harder J."/>
        </authorList>
    </citation>
    <scope>NUCLEOTIDE SEQUENCE [LARGE SCALE GENOMIC DNA]</scope>
    <source>
        <strain evidence="9 10">LiM</strain>
    </source>
</reference>
<keyword evidence="7" id="KW-0411">Iron-sulfur</keyword>
<dbReference type="Pfam" id="PF04055">
    <property type="entry name" value="Radical_SAM"/>
    <property type="match status" value="1"/>
</dbReference>
<evidence type="ECO:0000313" key="9">
    <source>
        <dbReference type="EMBL" id="QAT17553.1"/>
    </source>
</evidence>
<sequence length="432" mass="49490">MKIVLIEPGSTIANVYSKISMPLLGPVYLGTILKNQGHEVEIYKEDIYTPDYAGIKADIIGISILTATANRGYEIARKFPKEKVIIGGVHASLVPQEARRFARQVVVGEAEGVIGDIVNGEVRDEIVYGKPVENLDLLPYPDFSLIKGYRLPAFITPVLTSRGCPFDCSFCSVTKMFGRTYRFRSAENIRKELLAVRSKNIFFCDDNFTANPKRTRQLLEFLVRMKKRHWACQVRCDAAKDESLLALMARAGCNTACIGFESVNHKTLEAYDKKQTIEEIIHAIGSFHKKKIKIHGMFVLGGDDDDKKTVWDTLRFAVRHKIDTIQMMILTPLPGTKVYEELEKQKRIFSRDWSLYDGQHIVFAPKLLSARELQMNVLKAYARFYSVYNTLVLFVRLHFRNAFLRLMGHKIVKDWLRHNRSMRWLAQEGIFS</sequence>
<accession>A0A410P5X8</accession>
<keyword evidence="10" id="KW-1185">Reference proteome</keyword>
<keyword evidence="2" id="KW-0489">Methyltransferase</keyword>
<evidence type="ECO:0000256" key="1">
    <source>
        <dbReference type="ARBA" id="ARBA00001966"/>
    </source>
</evidence>
<dbReference type="GO" id="GO:0051539">
    <property type="term" value="F:4 iron, 4 sulfur cluster binding"/>
    <property type="evidence" value="ECO:0007669"/>
    <property type="project" value="UniProtKB-KW"/>
</dbReference>
<organism evidence="9 10">
    <name type="scientific">Velamenicoccus archaeovorus</name>
    <dbReference type="NCBI Taxonomy" id="1930593"/>
    <lineage>
        <taxon>Bacteria</taxon>
        <taxon>Pseudomonadati</taxon>
        <taxon>Candidatus Omnitrophota</taxon>
        <taxon>Candidatus Velamenicoccus</taxon>
    </lineage>
</organism>
<keyword evidence="4" id="KW-0949">S-adenosyl-L-methionine</keyword>
<dbReference type="InterPro" id="IPR034466">
    <property type="entry name" value="Methyltransferase_Class_B"/>
</dbReference>
<dbReference type="InterPro" id="IPR051198">
    <property type="entry name" value="BchE-like"/>
</dbReference>
<dbReference type="GO" id="GO:0005829">
    <property type="term" value="C:cytosol"/>
    <property type="evidence" value="ECO:0007669"/>
    <property type="project" value="TreeGrafter"/>
</dbReference>
<keyword evidence="5" id="KW-0479">Metal-binding</keyword>
<evidence type="ECO:0000256" key="5">
    <source>
        <dbReference type="ARBA" id="ARBA00022723"/>
    </source>
</evidence>
<dbReference type="SUPFAM" id="SSF102114">
    <property type="entry name" value="Radical SAM enzymes"/>
    <property type="match status" value="1"/>
</dbReference>
<dbReference type="Pfam" id="PF02310">
    <property type="entry name" value="B12-binding"/>
    <property type="match status" value="1"/>
</dbReference>
<evidence type="ECO:0000313" key="10">
    <source>
        <dbReference type="Proteomes" id="UP000287243"/>
    </source>
</evidence>
<comment type="cofactor">
    <cofactor evidence="1">
        <name>[4Fe-4S] cluster</name>
        <dbReference type="ChEBI" id="CHEBI:49883"/>
    </cofactor>
</comment>
<evidence type="ECO:0000259" key="8">
    <source>
        <dbReference type="PROSITE" id="PS51918"/>
    </source>
</evidence>
<evidence type="ECO:0000256" key="7">
    <source>
        <dbReference type="ARBA" id="ARBA00023014"/>
    </source>
</evidence>
<dbReference type="SFLD" id="SFLDS00029">
    <property type="entry name" value="Radical_SAM"/>
    <property type="match status" value="1"/>
</dbReference>
<dbReference type="PANTHER" id="PTHR43409">
    <property type="entry name" value="ANAEROBIC MAGNESIUM-PROTOPORPHYRIN IX MONOMETHYL ESTER CYCLASE-RELATED"/>
    <property type="match status" value="1"/>
</dbReference>
<dbReference type="OrthoDB" id="9804952at2"/>
<dbReference type="Gene3D" id="3.40.50.280">
    <property type="entry name" value="Cobalamin-binding domain"/>
    <property type="match status" value="1"/>
</dbReference>
<dbReference type="GO" id="GO:0046872">
    <property type="term" value="F:metal ion binding"/>
    <property type="evidence" value="ECO:0007669"/>
    <property type="project" value="UniProtKB-KW"/>
</dbReference>
<proteinExistence type="predicted"/>
<protein>
    <recommendedName>
        <fullName evidence="8">Radical SAM core domain-containing protein</fullName>
    </recommendedName>
</protein>